<accession>A6KEE0</accession>
<organism evidence="1 2">
    <name type="scientific">Rattus norvegicus</name>
    <name type="common">Rat</name>
    <dbReference type="NCBI Taxonomy" id="10116"/>
    <lineage>
        <taxon>Eukaryota</taxon>
        <taxon>Metazoa</taxon>
        <taxon>Chordata</taxon>
        <taxon>Craniata</taxon>
        <taxon>Vertebrata</taxon>
        <taxon>Euteleostomi</taxon>
        <taxon>Mammalia</taxon>
        <taxon>Eutheria</taxon>
        <taxon>Euarchontoglires</taxon>
        <taxon>Glires</taxon>
        <taxon>Rodentia</taxon>
        <taxon>Myomorpha</taxon>
        <taxon>Muroidea</taxon>
        <taxon>Muridae</taxon>
        <taxon>Murinae</taxon>
        <taxon>Rattus</taxon>
    </lineage>
</organism>
<name>A6KEE0_RAT</name>
<gene>
    <name evidence="1" type="ORF">rCG_61127</name>
</gene>
<evidence type="ECO:0000313" key="2">
    <source>
        <dbReference type="Proteomes" id="UP000234681"/>
    </source>
</evidence>
<reference evidence="1 2" key="1">
    <citation type="submission" date="2005-07" db="EMBL/GenBank/DDBJ databases">
        <authorList>
            <person name="Mural R.J."/>
            <person name="Li P.W."/>
            <person name="Adams M.D."/>
            <person name="Amanatides P.G."/>
            <person name="Baden-Tillson H."/>
            <person name="Barnstead M."/>
            <person name="Chin S.H."/>
            <person name="Dew I."/>
            <person name="Evans C.A."/>
            <person name="Ferriera S."/>
            <person name="Flanigan M."/>
            <person name="Fosler C."/>
            <person name="Glodek A."/>
            <person name="Gu Z."/>
            <person name="Holt R.A."/>
            <person name="Jennings D."/>
            <person name="Kraft C.L."/>
            <person name="Lu F."/>
            <person name="Nguyen T."/>
            <person name="Nusskern D.R."/>
            <person name="Pfannkoch C.M."/>
            <person name="Sitter C."/>
            <person name="Sutton G.G."/>
            <person name="Venter J.C."/>
            <person name="Wang Z."/>
            <person name="Woodage T."/>
            <person name="Zheng X.H."/>
            <person name="Zhong F."/>
        </authorList>
    </citation>
    <scope>NUCLEOTIDE SEQUENCE [LARGE SCALE GENOMIC DNA]</scope>
    <source>
        <strain>BN</strain>
        <strain evidence="2">Sprague-Dawley</strain>
    </source>
</reference>
<dbReference type="AlphaFoldDB" id="A6KEE0"/>
<dbReference type="EMBL" id="CH474040">
    <property type="protein sequence ID" value="EDL88445.1"/>
    <property type="molecule type" value="Genomic_DNA"/>
</dbReference>
<proteinExistence type="predicted"/>
<evidence type="ECO:0000313" key="1">
    <source>
        <dbReference type="EMBL" id="EDL88445.1"/>
    </source>
</evidence>
<protein>
    <submittedName>
        <fullName evidence="1">RCG61127</fullName>
    </submittedName>
</protein>
<dbReference type="Proteomes" id="UP000234681">
    <property type="component" value="Chromosome 15"/>
</dbReference>
<sequence length="36" mass="4374">MKKPEKFCQKITALRMRVKMHDLLQWEQGQTQRSQA</sequence>